<dbReference type="SMART" id="SM00320">
    <property type="entry name" value="WD40"/>
    <property type="match status" value="7"/>
</dbReference>
<dbReference type="STRING" id="225164.V4A3V1"/>
<dbReference type="InterPro" id="IPR015943">
    <property type="entry name" value="WD40/YVTN_repeat-like_dom_sf"/>
</dbReference>
<keyword evidence="3" id="KW-0677">Repeat</keyword>
<dbReference type="InterPro" id="IPR005108">
    <property type="entry name" value="HELP"/>
</dbReference>
<evidence type="ECO:0000256" key="1">
    <source>
        <dbReference type="ARBA" id="ARBA00006489"/>
    </source>
</evidence>
<dbReference type="GO" id="GO:0008017">
    <property type="term" value="F:microtubule binding"/>
    <property type="evidence" value="ECO:0007669"/>
    <property type="project" value="TreeGrafter"/>
</dbReference>
<dbReference type="CTD" id="20249674"/>
<dbReference type="InterPro" id="IPR050630">
    <property type="entry name" value="WD_repeat_EMAP"/>
</dbReference>
<evidence type="ECO:0000313" key="6">
    <source>
        <dbReference type="Proteomes" id="UP000030746"/>
    </source>
</evidence>
<dbReference type="GO" id="GO:0072686">
    <property type="term" value="C:mitotic spindle"/>
    <property type="evidence" value="ECO:0007669"/>
    <property type="project" value="TreeGrafter"/>
</dbReference>
<dbReference type="GO" id="GO:0005509">
    <property type="term" value="F:calcium ion binding"/>
    <property type="evidence" value="ECO:0007669"/>
    <property type="project" value="InterPro"/>
</dbReference>
<dbReference type="InterPro" id="IPR011047">
    <property type="entry name" value="Quinoprotein_ADH-like_sf"/>
</dbReference>
<name>V4A3V1_LOTGI</name>
<dbReference type="InterPro" id="IPR011992">
    <property type="entry name" value="EF-hand-dom_pair"/>
</dbReference>
<evidence type="ECO:0000256" key="2">
    <source>
        <dbReference type="ARBA" id="ARBA00022574"/>
    </source>
</evidence>
<keyword evidence="6" id="KW-1185">Reference proteome</keyword>
<proteinExistence type="inferred from homology"/>
<dbReference type="PROSITE" id="PS50222">
    <property type="entry name" value="EF_HAND_2"/>
    <property type="match status" value="1"/>
</dbReference>
<dbReference type="PANTHER" id="PTHR13720:SF58">
    <property type="entry name" value="HELP DOMAIN-CONTAINING PROTEIN"/>
    <property type="match status" value="1"/>
</dbReference>
<protein>
    <recommendedName>
        <fullName evidence="4">EF-hand domain-containing protein</fullName>
    </recommendedName>
</protein>
<dbReference type="InterPro" id="IPR055439">
    <property type="entry name" value="Beta-prop_EML_1st"/>
</dbReference>
<dbReference type="Gene3D" id="2.130.10.10">
    <property type="entry name" value="YVTN repeat-like/Quinoprotein amine dehydrogenase"/>
    <property type="match status" value="3"/>
</dbReference>
<feature type="domain" description="EF-hand" evidence="4">
    <location>
        <begin position="76"/>
        <end position="111"/>
    </location>
</feature>
<evidence type="ECO:0000313" key="5">
    <source>
        <dbReference type="EMBL" id="ESO87901.1"/>
    </source>
</evidence>
<organism evidence="5 6">
    <name type="scientific">Lottia gigantea</name>
    <name type="common">Giant owl limpet</name>
    <dbReference type="NCBI Taxonomy" id="225164"/>
    <lineage>
        <taxon>Eukaryota</taxon>
        <taxon>Metazoa</taxon>
        <taxon>Spiralia</taxon>
        <taxon>Lophotrochozoa</taxon>
        <taxon>Mollusca</taxon>
        <taxon>Gastropoda</taxon>
        <taxon>Patellogastropoda</taxon>
        <taxon>Lottioidea</taxon>
        <taxon>Lottiidae</taxon>
        <taxon>Lottia</taxon>
    </lineage>
</organism>
<dbReference type="Pfam" id="PF23409">
    <property type="entry name" value="Beta-prop_EML"/>
    <property type="match status" value="1"/>
</dbReference>
<dbReference type="Gene3D" id="1.10.238.10">
    <property type="entry name" value="EF-hand"/>
    <property type="match status" value="1"/>
</dbReference>
<dbReference type="InterPro" id="IPR001680">
    <property type="entry name" value="WD40_rpt"/>
</dbReference>
<dbReference type="OrthoDB" id="47802at2759"/>
<dbReference type="KEGG" id="lgi:LOTGIDRAFT_234886"/>
<dbReference type="GeneID" id="20249674"/>
<dbReference type="SUPFAM" id="SSF50998">
    <property type="entry name" value="Quinoprotein alcohol dehydrogenase-like"/>
    <property type="match status" value="1"/>
</dbReference>
<dbReference type="AlphaFoldDB" id="V4A3V1"/>
<dbReference type="GO" id="GO:0000226">
    <property type="term" value="P:microtubule cytoskeleton organization"/>
    <property type="evidence" value="ECO:0007669"/>
    <property type="project" value="TreeGrafter"/>
</dbReference>
<dbReference type="InterPro" id="IPR002048">
    <property type="entry name" value="EF_hand_dom"/>
</dbReference>
<evidence type="ECO:0000256" key="3">
    <source>
        <dbReference type="ARBA" id="ARBA00022737"/>
    </source>
</evidence>
<gene>
    <name evidence="5" type="ORF">LOTGIDRAFT_234886</name>
</gene>
<dbReference type="Pfam" id="PF03451">
    <property type="entry name" value="HELP"/>
    <property type="match status" value="1"/>
</dbReference>
<comment type="similarity">
    <text evidence="1">Belongs to the WD repeat EMAP family.</text>
</comment>
<dbReference type="SUPFAM" id="SSF47473">
    <property type="entry name" value="EF-hand"/>
    <property type="match status" value="1"/>
</dbReference>
<dbReference type="InterPro" id="IPR036322">
    <property type="entry name" value="WD40_repeat_dom_sf"/>
</dbReference>
<dbReference type="Pfam" id="PF00400">
    <property type="entry name" value="WD40"/>
    <property type="match status" value="1"/>
</dbReference>
<keyword evidence="2" id="KW-0853">WD repeat</keyword>
<dbReference type="HOGENOM" id="CLU_009050_0_0_1"/>
<dbReference type="SUPFAM" id="SSF50978">
    <property type="entry name" value="WD40 repeat-like"/>
    <property type="match status" value="1"/>
</dbReference>
<evidence type="ECO:0000259" key="4">
    <source>
        <dbReference type="PROSITE" id="PS50222"/>
    </source>
</evidence>
<dbReference type="EMBL" id="KB202823">
    <property type="protein sequence ID" value="ESO87901.1"/>
    <property type="molecule type" value="Genomic_DNA"/>
</dbReference>
<accession>V4A3V1</accession>
<dbReference type="OMA" id="FRMKENE"/>
<reference evidence="5 6" key="1">
    <citation type="journal article" date="2013" name="Nature">
        <title>Insights into bilaterian evolution from three spiralian genomes.</title>
        <authorList>
            <person name="Simakov O."/>
            <person name="Marletaz F."/>
            <person name="Cho S.J."/>
            <person name="Edsinger-Gonzales E."/>
            <person name="Havlak P."/>
            <person name="Hellsten U."/>
            <person name="Kuo D.H."/>
            <person name="Larsson T."/>
            <person name="Lv J."/>
            <person name="Arendt D."/>
            <person name="Savage R."/>
            <person name="Osoegawa K."/>
            <person name="de Jong P."/>
            <person name="Grimwood J."/>
            <person name="Chapman J.A."/>
            <person name="Shapiro H."/>
            <person name="Aerts A."/>
            <person name="Otillar R.P."/>
            <person name="Terry A.Y."/>
            <person name="Boore J.L."/>
            <person name="Grigoriev I.V."/>
            <person name="Lindberg D.R."/>
            <person name="Seaver E.C."/>
            <person name="Weisblat D.A."/>
            <person name="Putnam N.H."/>
            <person name="Rokhsar D.S."/>
        </authorList>
    </citation>
    <scope>NUCLEOTIDE SEQUENCE [LARGE SCALE GENOMIC DNA]</scope>
</reference>
<dbReference type="PANTHER" id="PTHR13720">
    <property type="entry name" value="WD-40 REPEAT PROTEIN"/>
    <property type="match status" value="1"/>
</dbReference>
<sequence length="861" mass="97318">MDFQNEENIKLFQLFKNELTNTSRQRLRAIHMSLRRYGSVELRISLKDLQHAFEGNRREIILVRLENFLLQREVYFDIAGVQEAFDNLDPDKSGKIQKDLVLQYCTEIKLPVYGALLKLLINFCSDGKNNCCWPDFIQILKRSQEQALKKNPALSQIQNNAKEKNVANPDVVDELSSSAKTKIVSQLIRKATIQREKTVIANQRKADLNEMTAKENEINSSDYPETEKMQFNVNGKLLTVNRPEGLSESVGFIDYPRESMQLEWVYGYRGNDCRNNIYVSDGKDIVYFISNIVVLYRRSSHTQRHYTEHTSEVKSIAIHNDGLLVASGQQCSKENKEIQAHIRIWRADNLQTLRVIGDGIFQKAVIIISFQENQDVLGTVDNGTEKRLSIWNTNGGFQIASVMIQVDVICDISFNAKYPEMVVTVGKEHHAWWKIDANTILPYSQANYEVGIFFHIHIQIPYQKYSYDNNLRAKFVICACHNENGDLITGDSNGTIYIWGNGGNKVTNFVKHGHDGPIFTLLMLKNNLFTGGRDGYLCCWEWSKNMDSMWQVEVTKTEGGIRMIQIFEDLLLIGTTMNSILMTNKVRNNLVENSPEMDTLPITQGHFDNVKGLCPILRSFLDADFLTAGTDGIICKFNASAHEPAWKLVMKGSTFLCSDCGTNGKLLCLGTQDGHLVIMEMNADNFSVNELLHRKISQDQLAAVALSPDEKYIAVGGGERAVIVYAYRDNANGVESWQCIGKCWGHKGSITGIDWSAEKINGSHYIRTSSSCFEQFFCVWCSQNSKETEITCLSLNSSMSLVAVGYSSGHIGLFQYPCTQKAYCHMYVIMKVHSLCFSSDGKYLIAVGGPDSCITQWKIVA</sequence>
<dbReference type="Proteomes" id="UP000030746">
    <property type="component" value="Unassembled WGS sequence"/>
</dbReference>
<dbReference type="RefSeq" id="XP_009061502.1">
    <property type="nucleotide sequence ID" value="XM_009063254.1"/>
</dbReference>